<evidence type="ECO:0000313" key="3">
    <source>
        <dbReference type="Proteomes" id="UP000256345"/>
    </source>
</evidence>
<dbReference type="EMBL" id="QUMU01000015">
    <property type="protein sequence ID" value="REG24048.1"/>
    <property type="molecule type" value="Genomic_DNA"/>
</dbReference>
<evidence type="ECO:0000313" key="2">
    <source>
        <dbReference type="EMBL" id="REG24048.1"/>
    </source>
</evidence>
<protein>
    <submittedName>
        <fullName evidence="2">Uncharacterized protein</fullName>
    </submittedName>
</protein>
<accession>A0ABX9JPW7</accession>
<dbReference type="SUPFAM" id="SSF52317">
    <property type="entry name" value="Class I glutamine amidotransferase-like"/>
    <property type="match status" value="1"/>
</dbReference>
<evidence type="ECO:0000256" key="1">
    <source>
        <dbReference type="SAM" id="MobiDB-lite"/>
    </source>
</evidence>
<gene>
    <name evidence="2" type="ORF">ATI61_11587</name>
</gene>
<sequence>MGKPVVRVLIVTDDWVGVVNGGFLTWPDQPLPDRIDPPQAREFHLGEFMRVLQETAWVGFSVELTRAHRTRPSGNITATQLAQDRGADVVGFRFDESFSLKGETRKLSDYDLVLFFPISPAQDDSEDKLKKEAEAIAQFMENGGGFFATGDHANLGAPLCKLIPRVRSMRRWYAVNPGPQGEPVSPSPTSADRHDTTRPGPDGQILFENQSDEVAQEIEPTWYPGGFAVKAGYPARVKYPHPLLCSPLGAVTYLPDHMHEGWCEVPDKLAGRTFTLGPQTLPEYPVHGPNNEPLAPELVANGTVLPGHSTPVIDQEHAAALPLTVGKTFGVICAWDGHRVDKGRVVVDSTWHHFFNINLVGDMYLADEQEVSANDQRLFGFFVLEPGSAGRVPNEQYKMIEWYFRNLVYWLIPAKRMHSIAWHSMVQLTLRPRLLEELQPSALEGYTFKHFYYLGQLAEEYLQKARGACAVYEVKRILFHPKIPPWEWVEDLIDIWDPVPKPSELPQMSLAGLLGAGPKPEVLIKTVLGSAVLAAAQLRDRVASRADDRVIAELEALFPRVLQHALTQLGRELDIGRRAFELLQRTIREPLPR</sequence>
<proteinExistence type="predicted"/>
<keyword evidence="3" id="KW-1185">Reference proteome</keyword>
<reference evidence="2 3" key="1">
    <citation type="submission" date="2018-08" db="EMBL/GenBank/DDBJ databases">
        <title>Genomic Encyclopedia of Archaeal and Bacterial Type Strains, Phase II (KMG-II): from individual species to whole genera.</title>
        <authorList>
            <person name="Goeker M."/>
        </authorList>
    </citation>
    <scope>NUCLEOTIDE SEQUENCE [LARGE SCALE GENOMIC DNA]</scope>
    <source>
        <strain evidence="2 3">DSM 2261</strain>
    </source>
</reference>
<organism evidence="2 3">
    <name type="scientific">Archangium gephyra</name>
    <dbReference type="NCBI Taxonomy" id="48"/>
    <lineage>
        <taxon>Bacteria</taxon>
        <taxon>Pseudomonadati</taxon>
        <taxon>Myxococcota</taxon>
        <taxon>Myxococcia</taxon>
        <taxon>Myxococcales</taxon>
        <taxon>Cystobacterineae</taxon>
        <taxon>Archangiaceae</taxon>
        <taxon>Archangium</taxon>
    </lineage>
</organism>
<dbReference type="Proteomes" id="UP000256345">
    <property type="component" value="Unassembled WGS sequence"/>
</dbReference>
<dbReference type="InterPro" id="IPR029062">
    <property type="entry name" value="Class_I_gatase-like"/>
</dbReference>
<name>A0ABX9JPW7_9BACT</name>
<feature type="region of interest" description="Disordered" evidence="1">
    <location>
        <begin position="174"/>
        <end position="205"/>
    </location>
</feature>
<comment type="caution">
    <text evidence="2">The sequence shown here is derived from an EMBL/GenBank/DDBJ whole genome shotgun (WGS) entry which is preliminary data.</text>
</comment>